<sequence>MSLTSIRSISDQLPVIFIEARMQGNPNTVLAQLGFSLDADQCNVAVFTRTSGVLLVAGVGSYIVYRMFVRFLGRDFMWMLVGQTRIDTLNRSDIRLLHPANIAHGSDMDIYSTVLADDERSGSCSETSTRTRNTFLSSEFSRTRRRYLASSPVRGHALSILPTQVEQENRRKPLGSEGGSIGSSRRQPGGYCRIRNRRLSTRSVSEASYGLSQISFTPSEKSASLRLLWDDPQWDSELDLMPEDVIHRQNISPSDISEMSEFLAAKNVFGDTSSSKIDEEGGSIERIDSESAQGDTTSESMMQARELIERSCMTGSQHLYQIVAECITNSDAVSVCSGRSTQSFLALRQRAAAGDTSAGLLELARPSLDHGRHFGAPVNSMTDSAISKDTVTSSNARNMNRSALFDSAIGTDFVSSEDEGGGPLPSNICFSMVSPAANNTPSIVRGTSTHPNFPKRITFMARVGWNKIWNRGILRSGLKLINEDQQSVSISERSLEWFEDELCFAVESSSAECGNNQYSPLADFSTSQVEHSQADDFSRAVAEASTSLVANYRLLTLEAECDSEHSSRRSLPTTGVRLHGTRDLMVWAREQFTSDSPQMKVLQTLYTSERRLKRIGVKRSDDLSTHLLASVLHSAIYHNLDVFSCSNFDIVHQAVIGAFARYDFLKQWQFPTNSASQADSSNTVSNDRLAIDVMRTLWDVQHSSDIPKERIPDVRCVEALRLMIVLRAIDVFENLDEIHSLPRSFYSRLFADHDPRQIMHRIVEGIFDENELCLLADTLRIRMEVFDCSKLVNDTTPLTYVYPDRENSFPVLPFVKVTTHYIYPVYYMTD</sequence>
<accession>A0A915B6Y0</accession>
<organism evidence="2 3">
    <name type="scientific">Parascaris univalens</name>
    <name type="common">Nematode worm</name>
    <dbReference type="NCBI Taxonomy" id="6257"/>
    <lineage>
        <taxon>Eukaryota</taxon>
        <taxon>Metazoa</taxon>
        <taxon>Ecdysozoa</taxon>
        <taxon>Nematoda</taxon>
        <taxon>Chromadorea</taxon>
        <taxon>Rhabditida</taxon>
        <taxon>Spirurina</taxon>
        <taxon>Ascaridomorpha</taxon>
        <taxon>Ascaridoidea</taxon>
        <taxon>Ascarididae</taxon>
        <taxon>Parascaris</taxon>
    </lineage>
</organism>
<proteinExistence type="predicted"/>
<name>A0A915B6Y0_PARUN</name>
<evidence type="ECO:0000313" key="2">
    <source>
        <dbReference type="Proteomes" id="UP000887569"/>
    </source>
</evidence>
<feature type="region of interest" description="Disordered" evidence="1">
    <location>
        <begin position="167"/>
        <end position="191"/>
    </location>
</feature>
<evidence type="ECO:0000313" key="3">
    <source>
        <dbReference type="WBParaSite" id="PgR026_g049_t01"/>
    </source>
</evidence>
<dbReference type="Proteomes" id="UP000887569">
    <property type="component" value="Unplaced"/>
</dbReference>
<reference evidence="3" key="1">
    <citation type="submission" date="2022-11" db="UniProtKB">
        <authorList>
            <consortium name="WormBaseParasite"/>
        </authorList>
    </citation>
    <scope>IDENTIFICATION</scope>
</reference>
<evidence type="ECO:0000256" key="1">
    <source>
        <dbReference type="SAM" id="MobiDB-lite"/>
    </source>
</evidence>
<dbReference type="WBParaSite" id="PgR026_g049_t01">
    <property type="protein sequence ID" value="PgR026_g049_t01"/>
    <property type="gene ID" value="PgR026_g049"/>
</dbReference>
<keyword evidence="2" id="KW-1185">Reference proteome</keyword>
<dbReference type="AlphaFoldDB" id="A0A915B6Y0"/>
<protein>
    <submittedName>
        <fullName evidence="3">RUN domain-containing protein</fullName>
    </submittedName>
</protein>